<proteinExistence type="predicted"/>
<evidence type="ECO:0000313" key="3">
    <source>
        <dbReference type="Proteomes" id="UP000283509"/>
    </source>
</evidence>
<keyword evidence="3" id="KW-1185">Reference proteome</keyword>
<evidence type="ECO:0000313" key="2">
    <source>
        <dbReference type="EMBL" id="ROT70675.1"/>
    </source>
</evidence>
<dbReference type="AlphaFoldDB" id="A0A423T2P9"/>
<protein>
    <submittedName>
        <fullName evidence="2">Uncharacterized protein</fullName>
    </submittedName>
</protein>
<organism evidence="2 3">
    <name type="scientific">Penaeus vannamei</name>
    <name type="common">Whiteleg shrimp</name>
    <name type="synonym">Litopenaeus vannamei</name>
    <dbReference type="NCBI Taxonomy" id="6689"/>
    <lineage>
        <taxon>Eukaryota</taxon>
        <taxon>Metazoa</taxon>
        <taxon>Ecdysozoa</taxon>
        <taxon>Arthropoda</taxon>
        <taxon>Crustacea</taxon>
        <taxon>Multicrustacea</taxon>
        <taxon>Malacostraca</taxon>
        <taxon>Eumalacostraca</taxon>
        <taxon>Eucarida</taxon>
        <taxon>Decapoda</taxon>
        <taxon>Dendrobranchiata</taxon>
        <taxon>Penaeoidea</taxon>
        <taxon>Penaeidae</taxon>
        <taxon>Penaeus</taxon>
    </lineage>
</organism>
<name>A0A423T2P9_PENVA</name>
<dbReference type="OrthoDB" id="10630836at2759"/>
<reference evidence="2 3" key="2">
    <citation type="submission" date="2019-01" db="EMBL/GenBank/DDBJ databases">
        <title>The decoding of complex shrimp genome reveals the adaptation for benthos swimmer, frequently molting mechanism and breeding impact on genome.</title>
        <authorList>
            <person name="Sun Y."/>
            <person name="Gao Y."/>
            <person name="Yu Y."/>
        </authorList>
    </citation>
    <scope>NUCLEOTIDE SEQUENCE [LARGE SCALE GENOMIC DNA]</scope>
    <source>
        <tissue evidence="2">Muscle</tissue>
    </source>
</reference>
<accession>A0A423T2P9</accession>
<comment type="caution">
    <text evidence="2">The sequence shown here is derived from an EMBL/GenBank/DDBJ whole genome shotgun (WGS) entry which is preliminary data.</text>
</comment>
<gene>
    <name evidence="2" type="ORF">C7M84_011030</name>
</gene>
<feature type="region of interest" description="Disordered" evidence="1">
    <location>
        <begin position="1"/>
        <end position="167"/>
    </location>
</feature>
<feature type="compositionally biased region" description="Low complexity" evidence="1">
    <location>
        <begin position="1"/>
        <end position="17"/>
    </location>
</feature>
<dbReference type="Proteomes" id="UP000283509">
    <property type="component" value="Unassembled WGS sequence"/>
</dbReference>
<reference evidence="2 3" key="1">
    <citation type="submission" date="2018-04" db="EMBL/GenBank/DDBJ databases">
        <authorList>
            <person name="Zhang X."/>
            <person name="Yuan J."/>
            <person name="Li F."/>
            <person name="Xiang J."/>
        </authorList>
    </citation>
    <scope>NUCLEOTIDE SEQUENCE [LARGE SCALE GENOMIC DNA]</scope>
    <source>
        <tissue evidence="2">Muscle</tissue>
    </source>
</reference>
<feature type="compositionally biased region" description="Basic and acidic residues" evidence="1">
    <location>
        <begin position="23"/>
        <end position="34"/>
    </location>
</feature>
<dbReference type="EMBL" id="QCYY01002399">
    <property type="protein sequence ID" value="ROT70675.1"/>
    <property type="molecule type" value="Genomic_DNA"/>
</dbReference>
<evidence type="ECO:0000256" key="1">
    <source>
        <dbReference type="SAM" id="MobiDB-lite"/>
    </source>
</evidence>
<feature type="compositionally biased region" description="Basic and acidic residues" evidence="1">
    <location>
        <begin position="107"/>
        <end position="125"/>
    </location>
</feature>
<sequence>MKVATSMGVMSSPSSTSHARKLAAREGGEREKEAWASSMRDLATPSRRSCRPEGLAKGAPPVRPLVHGRLLRPRGDAAAARGVPCHAPLTPTPSSSHFYSPIASEDSYPRPVHDEPPLKARRSEPRPNPYNDSRPPIPAAHSNLSNVHPAQPTAHFPPTAHPTAHAAHQMPYAPKESVGVGVGGLSPRKALIQDVVLKESTRAFRSHPLFPLPEGPLRRSTTTSIGCLQYRPLLSYLPTSTEDLVSRTWNPDVAQSYCGHQTSSLTVLPSTPCSWMPSRTPILVC</sequence>
<feature type="compositionally biased region" description="Low complexity" evidence="1">
    <location>
        <begin position="148"/>
        <end position="167"/>
    </location>
</feature>